<dbReference type="EMBL" id="NBYO01000003">
    <property type="protein sequence ID" value="OXS99031.1"/>
    <property type="molecule type" value="Genomic_DNA"/>
</dbReference>
<dbReference type="RefSeq" id="WP_094077821.1">
    <property type="nucleotide sequence ID" value="NZ_NBYO01000003.1"/>
</dbReference>
<dbReference type="GO" id="GO:0016491">
    <property type="term" value="F:oxidoreductase activity"/>
    <property type="evidence" value="ECO:0007669"/>
    <property type="project" value="UniProtKB-KW"/>
</dbReference>
<feature type="transmembrane region" description="Helical" evidence="6">
    <location>
        <begin position="6"/>
        <end position="23"/>
    </location>
</feature>
<evidence type="ECO:0000256" key="5">
    <source>
        <dbReference type="ARBA" id="ARBA00023014"/>
    </source>
</evidence>
<protein>
    <submittedName>
        <fullName evidence="8">(Fe-S)-binding protein</fullName>
    </submittedName>
</protein>
<feature type="domain" description="4Fe-4S ferredoxin-type" evidence="7">
    <location>
        <begin position="232"/>
        <end position="261"/>
    </location>
</feature>
<dbReference type="PANTHER" id="PTHR43255:SF1">
    <property type="entry name" value="IRON-SULFUR-BINDING OXIDOREDUCTASE FADF-RELATED"/>
    <property type="match status" value="1"/>
</dbReference>
<evidence type="ECO:0000256" key="4">
    <source>
        <dbReference type="ARBA" id="ARBA00023004"/>
    </source>
</evidence>
<sequence>MGAAAYLSWLVVAMIGIAIFQIARRVLLWRRGRPAEVAWLAGLAALPRRYLVDVHHVVNRDRGASRMHVPVAGGLVAACVLSLAGLIPALTGSRPLWGLVFAGFSAMLIGAGLVTARRYPHKLPRLSAGRYQRLPVLLLAFAAGGAFTAGLTSIGDPLPPLSILTLFVAALGGIGLALEVARGPMRHALAGAFHLVAHPRPDRFGDGRDTALRTIDLDAPKLGVETPVDFPWNRLLGFDACVQCGRCEAACPAFAVGQPLSPKHLIADLARAQSGGDAPAYGGAPYPNARSVGGTGGPDRPIIGENAVIHPDTLWSCTTCRACVEECPMMIEHVDAIIDLRRFQTLELGAVPAKAVDPLDNLRGCDEQNGQPLAARADFAAGMGVPVIRDIGEADILLWLGQGAYDLRYQRTLRALIRLLQMADVDFAILGDEERDCGDLARRLGDEATFQRLALDNIAVLSGYRFKRILTADPHALHVLRNEYQGHGGHYEVIHHAALIAELLESGQLSVGARQDLSVTYHDPCYLGRYNGEFDAPRAVLDWIGVERREMTRSGRRAMCCGGGGGAPVTDIPGDTRIPDLRMAQAKDTDASIVAVACPGCTAMLEGVVGEVPEVRDVAELVLQAVEAGRVAAQPAAGSPPQRVTA</sequence>
<dbReference type="GO" id="GO:0051539">
    <property type="term" value="F:4 iron, 4 sulfur cluster binding"/>
    <property type="evidence" value="ECO:0007669"/>
    <property type="project" value="UniProtKB-KW"/>
</dbReference>
<keyword evidence="1" id="KW-0004">4Fe-4S</keyword>
<evidence type="ECO:0000256" key="1">
    <source>
        <dbReference type="ARBA" id="ARBA00022485"/>
    </source>
</evidence>
<keyword evidence="2" id="KW-0479">Metal-binding</keyword>
<accession>A0A231UT20</accession>
<evidence type="ECO:0000313" key="9">
    <source>
        <dbReference type="Proteomes" id="UP000215405"/>
    </source>
</evidence>
<dbReference type="Pfam" id="PF13187">
    <property type="entry name" value="Fer4_9"/>
    <property type="match status" value="1"/>
</dbReference>
<evidence type="ECO:0000256" key="6">
    <source>
        <dbReference type="SAM" id="Phobius"/>
    </source>
</evidence>
<dbReference type="SUPFAM" id="SSF46548">
    <property type="entry name" value="alpha-helical ferredoxin"/>
    <property type="match status" value="1"/>
</dbReference>
<keyword evidence="6" id="KW-0472">Membrane</keyword>
<keyword evidence="5" id="KW-0411">Iron-sulfur</keyword>
<organism evidence="8 9">
    <name type="scientific">Notoacmeibacter marinus</name>
    <dbReference type="NCBI Taxonomy" id="1876515"/>
    <lineage>
        <taxon>Bacteria</taxon>
        <taxon>Pseudomonadati</taxon>
        <taxon>Pseudomonadota</taxon>
        <taxon>Alphaproteobacteria</taxon>
        <taxon>Hyphomicrobiales</taxon>
        <taxon>Notoacmeibacteraceae</taxon>
        <taxon>Notoacmeibacter</taxon>
    </lineage>
</organism>
<comment type="caution">
    <text evidence="8">The sequence shown here is derived from an EMBL/GenBank/DDBJ whole genome shotgun (WGS) entry which is preliminary data.</text>
</comment>
<dbReference type="PROSITE" id="PS51379">
    <property type="entry name" value="4FE4S_FER_2"/>
    <property type="match status" value="2"/>
</dbReference>
<keyword evidence="6" id="KW-0812">Transmembrane</keyword>
<dbReference type="InterPro" id="IPR017900">
    <property type="entry name" value="4Fe4S_Fe_S_CS"/>
</dbReference>
<dbReference type="InterPro" id="IPR004017">
    <property type="entry name" value="Cys_rich_dom"/>
</dbReference>
<proteinExistence type="predicted"/>
<feature type="transmembrane region" description="Helical" evidence="6">
    <location>
        <begin position="96"/>
        <end position="116"/>
    </location>
</feature>
<evidence type="ECO:0000259" key="7">
    <source>
        <dbReference type="PROSITE" id="PS51379"/>
    </source>
</evidence>
<dbReference type="PANTHER" id="PTHR43255">
    <property type="entry name" value="IRON-SULFUR-BINDING OXIDOREDUCTASE FADF-RELATED-RELATED"/>
    <property type="match status" value="1"/>
</dbReference>
<dbReference type="InterPro" id="IPR009051">
    <property type="entry name" value="Helical_ferredxn"/>
</dbReference>
<dbReference type="Proteomes" id="UP000215405">
    <property type="component" value="Unassembled WGS sequence"/>
</dbReference>
<gene>
    <name evidence="8" type="ORF">B7H23_12520</name>
</gene>
<evidence type="ECO:0000313" key="8">
    <source>
        <dbReference type="EMBL" id="OXS99031.1"/>
    </source>
</evidence>
<reference evidence="9" key="1">
    <citation type="journal article" date="2017" name="Int. J. Syst. Evol. Microbiol.">
        <title>Notoacmeibacter marinus gen. nov., sp. nov., isolated from the gut of a limpet and proposal of Notoacmeibacteraceae fam. nov. in the order Rhizobiales of the class Alphaproteobacteria.</title>
        <authorList>
            <person name="Huang Z."/>
            <person name="Guo F."/>
            <person name="Lai Q."/>
        </authorList>
    </citation>
    <scope>NUCLEOTIDE SEQUENCE [LARGE SCALE GENOMIC DNA]</scope>
    <source>
        <strain evidence="9">XMTR2A4</strain>
    </source>
</reference>
<dbReference type="Pfam" id="PF11982">
    <property type="entry name" value="DUF3483"/>
    <property type="match status" value="1"/>
</dbReference>
<dbReference type="InterPro" id="IPR051460">
    <property type="entry name" value="HdrC_iron-sulfur_subunit"/>
</dbReference>
<dbReference type="AlphaFoldDB" id="A0A231UT20"/>
<evidence type="ECO:0000256" key="3">
    <source>
        <dbReference type="ARBA" id="ARBA00023002"/>
    </source>
</evidence>
<feature type="transmembrane region" description="Helical" evidence="6">
    <location>
        <begin position="69"/>
        <end position="90"/>
    </location>
</feature>
<keyword evidence="6" id="KW-1133">Transmembrane helix</keyword>
<evidence type="ECO:0000256" key="2">
    <source>
        <dbReference type="ARBA" id="ARBA00022723"/>
    </source>
</evidence>
<dbReference type="GO" id="GO:0005886">
    <property type="term" value="C:plasma membrane"/>
    <property type="evidence" value="ECO:0007669"/>
    <property type="project" value="TreeGrafter"/>
</dbReference>
<feature type="domain" description="4Fe-4S ferredoxin-type" evidence="7">
    <location>
        <begin position="305"/>
        <end position="336"/>
    </location>
</feature>
<keyword evidence="4" id="KW-0408">Iron</keyword>
<name>A0A231UT20_9HYPH</name>
<keyword evidence="3" id="KW-0560">Oxidoreductase</keyword>
<dbReference type="InterPro" id="IPR021872">
    <property type="entry name" value="Csal_0991-like_N"/>
</dbReference>
<keyword evidence="9" id="KW-1185">Reference proteome</keyword>
<dbReference type="Gene3D" id="1.10.1060.10">
    <property type="entry name" value="Alpha-helical ferredoxin"/>
    <property type="match status" value="1"/>
</dbReference>
<dbReference type="PROSITE" id="PS00198">
    <property type="entry name" value="4FE4S_FER_1"/>
    <property type="match status" value="1"/>
</dbReference>
<dbReference type="Pfam" id="PF02754">
    <property type="entry name" value="CCG"/>
    <property type="match status" value="2"/>
</dbReference>
<dbReference type="InterPro" id="IPR017896">
    <property type="entry name" value="4Fe4S_Fe-S-bd"/>
</dbReference>
<dbReference type="GO" id="GO:0046872">
    <property type="term" value="F:metal ion binding"/>
    <property type="evidence" value="ECO:0007669"/>
    <property type="project" value="UniProtKB-KW"/>
</dbReference>
<feature type="transmembrane region" description="Helical" evidence="6">
    <location>
        <begin position="136"/>
        <end position="155"/>
    </location>
</feature>